<accession>A0A8T1TY36</accession>
<name>A0A8T1TY36_9STRA</name>
<dbReference type="Proteomes" id="UP000688947">
    <property type="component" value="Unassembled WGS sequence"/>
</dbReference>
<feature type="region of interest" description="Disordered" evidence="1">
    <location>
        <begin position="1"/>
        <end position="42"/>
    </location>
</feature>
<organism evidence="2 3">
    <name type="scientific">Phytophthora cactorum</name>
    <dbReference type="NCBI Taxonomy" id="29920"/>
    <lineage>
        <taxon>Eukaryota</taxon>
        <taxon>Sar</taxon>
        <taxon>Stramenopiles</taxon>
        <taxon>Oomycota</taxon>
        <taxon>Peronosporomycetes</taxon>
        <taxon>Peronosporales</taxon>
        <taxon>Peronosporaceae</taxon>
        <taxon>Phytophthora</taxon>
    </lineage>
</organism>
<comment type="caution">
    <text evidence="2">The sequence shown here is derived from an EMBL/GenBank/DDBJ whole genome shotgun (WGS) entry which is preliminary data.</text>
</comment>
<evidence type="ECO:0000256" key="1">
    <source>
        <dbReference type="SAM" id="MobiDB-lite"/>
    </source>
</evidence>
<evidence type="ECO:0000313" key="2">
    <source>
        <dbReference type="EMBL" id="KAG6951048.1"/>
    </source>
</evidence>
<reference evidence="2" key="1">
    <citation type="submission" date="2021-01" db="EMBL/GenBank/DDBJ databases">
        <title>Phytophthora aleatoria, a newly-described species from Pinus radiata is distinct from Phytophthora cactorum isolates based on comparative genomics.</title>
        <authorList>
            <person name="Mcdougal R."/>
            <person name="Panda P."/>
            <person name="Williams N."/>
            <person name="Studholme D.J."/>
        </authorList>
    </citation>
    <scope>NUCLEOTIDE SEQUENCE</scope>
    <source>
        <strain evidence="2">NZFS 3830</strain>
    </source>
</reference>
<dbReference type="EMBL" id="JAENGZ010001060">
    <property type="protein sequence ID" value="KAG6951048.1"/>
    <property type="molecule type" value="Genomic_DNA"/>
</dbReference>
<evidence type="ECO:0000313" key="3">
    <source>
        <dbReference type="Proteomes" id="UP000688947"/>
    </source>
</evidence>
<gene>
    <name evidence="2" type="ORF">JG687_00013854</name>
</gene>
<protein>
    <submittedName>
        <fullName evidence="2">Uncharacterized protein</fullName>
    </submittedName>
</protein>
<dbReference type="AlphaFoldDB" id="A0A8T1TY36"/>
<proteinExistence type="predicted"/>
<sequence>MPQVDGRAMRSRDERRLQLRHRRDESESLNATTDGYESPVSKRRCLHRRRPARRRFAGAMQELDQLSLP</sequence>
<feature type="compositionally biased region" description="Basic and acidic residues" evidence="1">
    <location>
        <begin position="7"/>
        <end position="26"/>
    </location>
</feature>